<feature type="compositionally biased region" description="Low complexity" evidence="1">
    <location>
        <begin position="80"/>
        <end position="102"/>
    </location>
</feature>
<evidence type="ECO:0000256" key="1">
    <source>
        <dbReference type="SAM" id="MobiDB-lite"/>
    </source>
</evidence>
<name>A0AAD2Q848_9AGAR</name>
<protein>
    <submittedName>
        <fullName evidence="3">Uncharacterized protein</fullName>
    </submittedName>
</protein>
<evidence type="ECO:0000313" key="4">
    <source>
        <dbReference type="Proteomes" id="UP001295794"/>
    </source>
</evidence>
<feature type="region of interest" description="Disordered" evidence="1">
    <location>
        <begin position="40"/>
        <end position="131"/>
    </location>
</feature>
<keyword evidence="4" id="KW-1185">Reference proteome</keyword>
<keyword evidence="2" id="KW-0732">Signal</keyword>
<accession>A0AAD2Q848</accession>
<dbReference type="Proteomes" id="UP001295794">
    <property type="component" value="Unassembled WGS sequence"/>
</dbReference>
<reference evidence="3" key="1">
    <citation type="submission" date="2023-11" db="EMBL/GenBank/DDBJ databases">
        <authorList>
            <person name="De Vega J J."/>
            <person name="De Vega J J."/>
        </authorList>
    </citation>
    <scope>NUCLEOTIDE SEQUENCE</scope>
</reference>
<evidence type="ECO:0000313" key="3">
    <source>
        <dbReference type="EMBL" id="CAK5284787.1"/>
    </source>
</evidence>
<dbReference type="AlphaFoldDB" id="A0AAD2Q848"/>
<organism evidence="3 4">
    <name type="scientific">Mycena citricolor</name>
    <dbReference type="NCBI Taxonomy" id="2018698"/>
    <lineage>
        <taxon>Eukaryota</taxon>
        <taxon>Fungi</taxon>
        <taxon>Dikarya</taxon>
        <taxon>Basidiomycota</taxon>
        <taxon>Agaricomycotina</taxon>
        <taxon>Agaricomycetes</taxon>
        <taxon>Agaricomycetidae</taxon>
        <taxon>Agaricales</taxon>
        <taxon>Marasmiineae</taxon>
        <taxon>Mycenaceae</taxon>
        <taxon>Mycena</taxon>
    </lineage>
</organism>
<sequence length="131" mass="14143">MQRTLFLSFVLAAVLSVSAAPVPLPAHQGISVSPVIARQEDSIPVINNERSEETDSPEGRDVFVPLDLSPFEARADHQDGQQGNGQQQDKSSSQQHSQSQQKVDPEIVPGRQPLTEEAHPGKAHNFGCVVA</sequence>
<feature type="chain" id="PRO_5042036532" evidence="2">
    <location>
        <begin position="20"/>
        <end position="131"/>
    </location>
</feature>
<comment type="caution">
    <text evidence="3">The sequence shown here is derived from an EMBL/GenBank/DDBJ whole genome shotgun (WGS) entry which is preliminary data.</text>
</comment>
<gene>
    <name evidence="3" type="ORF">MYCIT1_LOCUS38245</name>
</gene>
<feature type="signal peptide" evidence="2">
    <location>
        <begin position="1"/>
        <end position="19"/>
    </location>
</feature>
<evidence type="ECO:0000256" key="2">
    <source>
        <dbReference type="SAM" id="SignalP"/>
    </source>
</evidence>
<feature type="compositionally biased region" description="Basic and acidic residues" evidence="1">
    <location>
        <begin position="49"/>
        <end position="61"/>
    </location>
</feature>
<proteinExistence type="predicted"/>
<dbReference type="EMBL" id="CAVNYO010000480">
    <property type="protein sequence ID" value="CAK5284787.1"/>
    <property type="molecule type" value="Genomic_DNA"/>
</dbReference>